<protein>
    <recommendedName>
        <fullName evidence="3">Addiction module component</fullName>
    </recommendedName>
</protein>
<gene>
    <name evidence="1" type="ORF">GCM10023313_04590</name>
</gene>
<evidence type="ECO:0008006" key="3">
    <source>
        <dbReference type="Google" id="ProtNLM"/>
    </source>
</evidence>
<keyword evidence="2" id="KW-1185">Reference proteome</keyword>
<comment type="caution">
    <text evidence="1">The sequence shown here is derived from an EMBL/GenBank/DDBJ whole genome shotgun (WGS) entry which is preliminary data.</text>
</comment>
<evidence type="ECO:0000313" key="2">
    <source>
        <dbReference type="Proteomes" id="UP001501436"/>
    </source>
</evidence>
<evidence type="ECO:0000313" key="1">
    <source>
        <dbReference type="EMBL" id="GAA4905043.1"/>
    </source>
</evidence>
<name>A0ABP9FKX0_9SPHI</name>
<dbReference type="Proteomes" id="UP001501436">
    <property type="component" value="Unassembled WGS sequence"/>
</dbReference>
<proteinExistence type="predicted"/>
<reference evidence="2" key="1">
    <citation type="journal article" date="2019" name="Int. J. Syst. Evol. Microbiol.">
        <title>The Global Catalogue of Microorganisms (GCM) 10K type strain sequencing project: providing services to taxonomists for standard genome sequencing and annotation.</title>
        <authorList>
            <consortium name="The Broad Institute Genomics Platform"/>
            <consortium name="The Broad Institute Genome Sequencing Center for Infectious Disease"/>
            <person name="Wu L."/>
            <person name="Ma J."/>
        </authorList>
    </citation>
    <scope>NUCLEOTIDE SEQUENCE [LARGE SCALE GENOMIC DNA]</scope>
    <source>
        <strain evidence="2">JCM 18283</strain>
    </source>
</reference>
<dbReference type="EMBL" id="BAABJI010000001">
    <property type="protein sequence ID" value="GAA4905043.1"/>
    <property type="molecule type" value="Genomic_DNA"/>
</dbReference>
<accession>A0ABP9FKX0</accession>
<dbReference type="RefSeq" id="WP_345329280.1">
    <property type="nucleotide sequence ID" value="NZ_BAABJI010000001.1"/>
</dbReference>
<sequence>MDLQAEKIELVRLLLNVEDERTLNEVKAVLKDDYDFYNDLPEHVKAGIERGIEDMNNGHVRNHESVMRDMRNKYGLKG</sequence>
<organism evidence="1 2">
    <name type="scientific">Mucilaginibacter defluvii</name>
    <dbReference type="NCBI Taxonomy" id="1196019"/>
    <lineage>
        <taxon>Bacteria</taxon>
        <taxon>Pseudomonadati</taxon>
        <taxon>Bacteroidota</taxon>
        <taxon>Sphingobacteriia</taxon>
        <taxon>Sphingobacteriales</taxon>
        <taxon>Sphingobacteriaceae</taxon>
        <taxon>Mucilaginibacter</taxon>
    </lineage>
</organism>